<evidence type="ECO:0000256" key="6">
    <source>
        <dbReference type="SAM" id="MobiDB-lite"/>
    </source>
</evidence>
<organism evidence="8 9">
    <name type="scientific">Rhynchospora breviuscula</name>
    <dbReference type="NCBI Taxonomy" id="2022672"/>
    <lineage>
        <taxon>Eukaryota</taxon>
        <taxon>Viridiplantae</taxon>
        <taxon>Streptophyta</taxon>
        <taxon>Embryophyta</taxon>
        <taxon>Tracheophyta</taxon>
        <taxon>Spermatophyta</taxon>
        <taxon>Magnoliopsida</taxon>
        <taxon>Liliopsida</taxon>
        <taxon>Poales</taxon>
        <taxon>Cyperaceae</taxon>
        <taxon>Cyperoideae</taxon>
        <taxon>Rhynchosporeae</taxon>
        <taxon>Rhynchospora</taxon>
    </lineage>
</organism>
<dbReference type="Gene3D" id="3.30.730.10">
    <property type="entry name" value="AP2/ERF domain"/>
    <property type="match status" value="1"/>
</dbReference>
<dbReference type="InterPro" id="IPR036955">
    <property type="entry name" value="AP2/ERF_dom_sf"/>
</dbReference>
<proteinExistence type="predicted"/>
<name>A0A9Q0CU12_9POAL</name>
<keyword evidence="4" id="KW-0804">Transcription</keyword>
<protein>
    <recommendedName>
        <fullName evidence="7">AP2/ERF domain-containing protein</fullName>
    </recommendedName>
</protein>
<dbReference type="InterPro" id="IPR001471">
    <property type="entry name" value="AP2/ERF_dom"/>
</dbReference>
<dbReference type="InterPro" id="IPR016177">
    <property type="entry name" value="DNA-bd_dom_sf"/>
</dbReference>
<accession>A0A9Q0CU12</accession>
<dbReference type="EMBL" id="JAMQYH010000002">
    <property type="protein sequence ID" value="KAJ1700179.1"/>
    <property type="molecule type" value="Genomic_DNA"/>
</dbReference>
<feature type="domain" description="AP2/ERF" evidence="7">
    <location>
        <begin position="81"/>
        <end position="138"/>
    </location>
</feature>
<keyword evidence="9" id="KW-1185">Reference proteome</keyword>
<dbReference type="CDD" id="cd00018">
    <property type="entry name" value="AP2"/>
    <property type="match status" value="1"/>
</dbReference>
<evidence type="ECO:0000259" key="7">
    <source>
        <dbReference type="PROSITE" id="PS51032"/>
    </source>
</evidence>
<dbReference type="SMART" id="SM00380">
    <property type="entry name" value="AP2"/>
    <property type="match status" value="1"/>
</dbReference>
<keyword evidence="2" id="KW-0805">Transcription regulation</keyword>
<evidence type="ECO:0000256" key="3">
    <source>
        <dbReference type="ARBA" id="ARBA00023125"/>
    </source>
</evidence>
<dbReference type="PANTHER" id="PTHR31190:SF142">
    <property type="entry name" value="ETHYLENE-RESPONSIVE TRANSCRIPTION FACTOR RAP2-3"/>
    <property type="match status" value="1"/>
</dbReference>
<evidence type="ECO:0000256" key="4">
    <source>
        <dbReference type="ARBA" id="ARBA00023163"/>
    </source>
</evidence>
<reference evidence="8" key="1">
    <citation type="journal article" date="2022" name="Cell">
        <title>Repeat-based holocentromeres influence genome architecture and karyotype evolution.</title>
        <authorList>
            <person name="Hofstatter P.G."/>
            <person name="Thangavel G."/>
            <person name="Lux T."/>
            <person name="Neumann P."/>
            <person name="Vondrak T."/>
            <person name="Novak P."/>
            <person name="Zhang M."/>
            <person name="Costa L."/>
            <person name="Castellani M."/>
            <person name="Scott A."/>
            <person name="Toegelov H."/>
            <person name="Fuchs J."/>
            <person name="Mata-Sucre Y."/>
            <person name="Dias Y."/>
            <person name="Vanzela A.L.L."/>
            <person name="Huettel B."/>
            <person name="Almeida C.C.S."/>
            <person name="Simkova H."/>
            <person name="Souza G."/>
            <person name="Pedrosa-Harand A."/>
            <person name="Macas J."/>
            <person name="Mayer K.F.X."/>
            <person name="Houben A."/>
            <person name="Marques A."/>
        </authorList>
    </citation>
    <scope>NUCLEOTIDE SEQUENCE</scope>
    <source>
        <strain evidence="8">RhyBre1mFocal</strain>
    </source>
</reference>
<keyword evidence="5" id="KW-0539">Nucleus</keyword>
<evidence type="ECO:0000313" key="8">
    <source>
        <dbReference type="EMBL" id="KAJ1700179.1"/>
    </source>
</evidence>
<dbReference type="FunFam" id="3.30.730.10:FF:000001">
    <property type="entry name" value="Ethylene-responsive transcription factor 2"/>
    <property type="match status" value="1"/>
</dbReference>
<dbReference type="PROSITE" id="PS51032">
    <property type="entry name" value="AP2_ERF"/>
    <property type="match status" value="1"/>
</dbReference>
<dbReference type="GO" id="GO:0003700">
    <property type="term" value="F:DNA-binding transcription factor activity"/>
    <property type="evidence" value="ECO:0007669"/>
    <property type="project" value="InterPro"/>
</dbReference>
<sequence length="247" mass="28031">MCGGAIITDSPKRIANNRLWSDNKTNKRNRQTWAYDFEYDSDGFDDFEFDDSEEEFDIQPIALASSSLGRPDMPKSNPNKKYRGVRQRPWGKWAAEIRDPHRGIRVWLGTFNSAKEAARAYDAEAHRIKGSKAKLNFPKPVLTKRSTKHVKTKPSSIPEHSRQDADEPSYKKMRTCNVVVQNELHEVNAAAVHLEPYENYLGLDNYLEMGGYGTIGGAFDGEVGEDGLNHVDLWSFDDLPQGQRLVI</sequence>
<feature type="region of interest" description="Disordered" evidence="6">
    <location>
        <begin position="66"/>
        <end position="86"/>
    </location>
</feature>
<evidence type="ECO:0000256" key="1">
    <source>
        <dbReference type="ARBA" id="ARBA00004123"/>
    </source>
</evidence>
<feature type="region of interest" description="Disordered" evidence="6">
    <location>
        <begin position="144"/>
        <end position="168"/>
    </location>
</feature>
<dbReference type="OrthoDB" id="668733at2759"/>
<evidence type="ECO:0000256" key="2">
    <source>
        <dbReference type="ARBA" id="ARBA00023015"/>
    </source>
</evidence>
<dbReference type="InterPro" id="IPR044808">
    <property type="entry name" value="ERF_plant"/>
</dbReference>
<gene>
    <name evidence="8" type="ORF">LUZ63_008691</name>
</gene>
<keyword evidence="3" id="KW-0238">DNA-binding</keyword>
<dbReference type="PRINTS" id="PR00367">
    <property type="entry name" value="ETHRSPELEMNT"/>
</dbReference>
<comment type="subcellular location">
    <subcellularLocation>
        <location evidence="1">Nucleus</location>
    </subcellularLocation>
</comment>
<evidence type="ECO:0000313" key="9">
    <source>
        <dbReference type="Proteomes" id="UP001151287"/>
    </source>
</evidence>
<dbReference type="PANTHER" id="PTHR31190">
    <property type="entry name" value="DNA-BINDING DOMAIN"/>
    <property type="match status" value="1"/>
</dbReference>
<dbReference type="SUPFAM" id="SSF54171">
    <property type="entry name" value="DNA-binding domain"/>
    <property type="match status" value="1"/>
</dbReference>
<evidence type="ECO:0000256" key="5">
    <source>
        <dbReference type="ARBA" id="ARBA00023242"/>
    </source>
</evidence>
<dbReference type="Pfam" id="PF00847">
    <property type="entry name" value="AP2"/>
    <property type="match status" value="1"/>
</dbReference>
<feature type="compositionally biased region" description="Basic and acidic residues" evidence="6">
    <location>
        <begin position="159"/>
        <end position="168"/>
    </location>
</feature>
<dbReference type="GO" id="GO:0009873">
    <property type="term" value="P:ethylene-activated signaling pathway"/>
    <property type="evidence" value="ECO:0007669"/>
    <property type="project" value="InterPro"/>
</dbReference>
<dbReference type="AlphaFoldDB" id="A0A9Q0CU12"/>
<dbReference type="GO" id="GO:0003677">
    <property type="term" value="F:DNA binding"/>
    <property type="evidence" value="ECO:0007669"/>
    <property type="project" value="UniProtKB-KW"/>
</dbReference>
<dbReference type="GO" id="GO:0005634">
    <property type="term" value="C:nucleus"/>
    <property type="evidence" value="ECO:0007669"/>
    <property type="project" value="UniProtKB-SubCell"/>
</dbReference>
<dbReference type="Proteomes" id="UP001151287">
    <property type="component" value="Unassembled WGS sequence"/>
</dbReference>
<comment type="caution">
    <text evidence="8">The sequence shown here is derived from an EMBL/GenBank/DDBJ whole genome shotgun (WGS) entry which is preliminary data.</text>
</comment>